<feature type="transmembrane region" description="Helical" evidence="10">
    <location>
        <begin position="184"/>
        <end position="207"/>
    </location>
</feature>
<dbReference type="InterPro" id="IPR018303">
    <property type="entry name" value="ATPase_P-typ_P_site"/>
</dbReference>
<evidence type="ECO:0000256" key="1">
    <source>
        <dbReference type="ARBA" id="ARBA00004127"/>
    </source>
</evidence>
<dbReference type="Proteomes" id="UP000697710">
    <property type="component" value="Unassembled WGS sequence"/>
</dbReference>
<keyword evidence="10" id="KW-1003">Cell membrane</keyword>
<keyword evidence="7" id="KW-1278">Translocase</keyword>
<keyword evidence="5 10" id="KW-0547">Nucleotide-binding</keyword>
<dbReference type="PROSITE" id="PS00154">
    <property type="entry name" value="ATPASE_E1_E2"/>
    <property type="match status" value="1"/>
</dbReference>
<keyword evidence="6 10" id="KW-0067">ATP-binding</keyword>
<dbReference type="InterPro" id="IPR044492">
    <property type="entry name" value="P_typ_ATPase_HD_dom"/>
</dbReference>
<reference evidence="12" key="1">
    <citation type="submission" date="2020-04" db="EMBL/GenBank/DDBJ databases">
        <authorList>
            <person name="Zhang T."/>
        </authorList>
    </citation>
    <scope>NUCLEOTIDE SEQUENCE</scope>
    <source>
        <strain evidence="12">HKST-UBA01</strain>
    </source>
</reference>
<dbReference type="NCBIfam" id="TIGR01494">
    <property type="entry name" value="ATPase_P-type"/>
    <property type="match status" value="1"/>
</dbReference>
<reference evidence="12" key="2">
    <citation type="journal article" date="2021" name="Microbiome">
        <title>Successional dynamics and alternative stable states in a saline activated sludge microbial community over 9 years.</title>
        <authorList>
            <person name="Wang Y."/>
            <person name="Ye J."/>
            <person name="Ju F."/>
            <person name="Liu L."/>
            <person name="Boyd J.A."/>
            <person name="Deng Y."/>
            <person name="Parks D.H."/>
            <person name="Jiang X."/>
            <person name="Yin X."/>
            <person name="Woodcroft B.J."/>
            <person name="Tyson G.W."/>
            <person name="Hugenholtz P."/>
            <person name="Polz M.F."/>
            <person name="Zhang T."/>
        </authorList>
    </citation>
    <scope>NUCLEOTIDE SEQUENCE</scope>
    <source>
        <strain evidence="12">HKST-UBA01</strain>
    </source>
</reference>
<evidence type="ECO:0000256" key="2">
    <source>
        <dbReference type="ARBA" id="ARBA00006024"/>
    </source>
</evidence>
<comment type="caution">
    <text evidence="12">The sequence shown here is derived from an EMBL/GenBank/DDBJ whole genome shotgun (WGS) entry which is preliminary data.</text>
</comment>
<dbReference type="SFLD" id="SFLDF00027">
    <property type="entry name" value="p-type_atpase"/>
    <property type="match status" value="1"/>
</dbReference>
<protein>
    <submittedName>
        <fullName evidence="12">Copper-translocating P-type ATPase</fullName>
    </submittedName>
</protein>
<evidence type="ECO:0000256" key="9">
    <source>
        <dbReference type="ARBA" id="ARBA00023136"/>
    </source>
</evidence>
<evidence type="ECO:0000256" key="10">
    <source>
        <dbReference type="RuleBase" id="RU362081"/>
    </source>
</evidence>
<dbReference type="InterPro" id="IPR023298">
    <property type="entry name" value="ATPase_P-typ_TM_dom_sf"/>
</dbReference>
<dbReference type="SUPFAM" id="SSF81653">
    <property type="entry name" value="Calcium ATPase, transduction domain A"/>
    <property type="match status" value="1"/>
</dbReference>
<dbReference type="GO" id="GO:0016887">
    <property type="term" value="F:ATP hydrolysis activity"/>
    <property type="evidence" value="ECO:0007669"/>
    <property type="project" value="InterPro"/>
</dbReference>
<feature type="domain" description="P-type ATPase A" evidence="11">
    <location>
        <begin position="40"/>
        <end position="140"/>
    </location>
</feature>
<dbReference type="Pfam" id="PF00702">
    <property type="entry name" value="Hydrolase"/>
    <property type="match status" value="1"/>
</dbReference>
<dbReference type="PANTHER" id="PTHR43520">
    <property type="entry name" value="ATP7, ISOFORM B"/>
    <property type="match status" value="1"/>
</dbReference>
<keyword evidence="3 10" id="KW-0812">Transmembrane</keyword>
<evidence type="ECO:0000256" key="3">
    <source>
        <dbReference type="ARBA" id="ARBA00022692"/>
    </source>
</evidence>
<dbReference type="PRINTS" id="PR00943">
    <property type="entry name" value="CUATPASE"/>
</dbReference>
<dbReference type="EMBL" id="JAGQHR010000579">
    <property type="protein sequence ID" value="MCA9729119.1"/>
    <property type="molecule type" value="Genomic_DNA"/>
</dbReference>
<feature type="transmembrane region" description="Helical" evidence="10">
    <location>
        <begin position="505"/>
        <end position="527"/>
    </location>
</feature>
<dbReference type="SUPFAM" id="SSF81665">
    <property type="entry name" value="Calcium ATPase, transmembrane domain M"/>
    <property type="match status" value="1"/>
</dbReference>
<accession>A0A956RRW5</accession>
<evidence type="ECO:0000256" key="5">
    <source>
        <dbReference type="ARBA" id="ARBA00022741"/>
    </source>
</evidence>
<proteinExistence type="inferred from homology"/>
<dbReference type="GO" id="GO:0005886">
    <property type="term" value="C:plasma membrane"/>
    <property type="evidence" value="ECO:0007669"/>
    <property type="project" value="UniProtKB-SubCell"/>
</dbReference>
<dbReference type="InterPro" id="IPR001757">
    <property type="entry name" value="P_typ_ATPase"/>
</dbReference>
<dbReference type="PANTHER" id="PTHR43520:SF8">
    <property type="entry name" value="P-TYPE CU(+) TRANSPORTER"/>
    <property type="match status" value="1"/>
</dbReference>
<evidence type="ECO:0000256" key="6">
    <source>
        <dbReference type="ARBA" id="ARBA00022840"/>
    </source>
</evidence>
<dbReference type="AlphaFoldDB" id="A0A956RRW5"/>
<dbReference type="InterPro" id="IPR027256">
    <property type="entry name" value="P-typ_ATPase_IB"/>
</dbReference>
<dbReference type="InterPro" id="IPR036412">
    <property type="entry name" value="HAD-like_sf"/>
</dbReference>
<dbReference type="Gene3D" id="3.40.50.1000">
    <property type="entry name" value="HAD superfamily/HAD-like"/>
    <property type="match status" value="1"/>
</dbReference>
<dbReference type="SFLD" id="SFLDS00003">
    <property type="entry name" value="Haloacid_Dehalogenase"/>
    <property type="match status" value="1"/>
</dbReference>
<sequence length="559" mass="58456">YPPVYFDSATAIIALILLGRMLEARAKGRTSDAIRRLIDLQAREARVKRGTDWASIPIEEVAVGDIVLVRPGEKLPVDGEIVEGSSAIDESMLTGEPFPVEKRAGAPVFGATLNGTGSFQYRATKVGSDTVLAQIVRMVEQAQGSKAKVQRLADTIAAYFVPAVVSIAVVTFVLWMLLGPSPALAYALVAFISVLIIACPCALGLATPTAIMVGTGRGAEAGILIKGGEVLESIHRVTTVVLDKTGTVTRGKPELTDMRAAAGSPWSALEVLRLAASAEHASEHPIGRTLVATAQSNELPLSDPTEFAAIPGRGIEAVVEAHRVLVGSRAFLEERGIDPSCLDPLDIKAERMAKNGGTVIRVAIDGRAAGLLCVSDPVKDGSPEAIAELRSMGLAVVLLTGDARATAEAVGRSVGIDRVIAEVLPGDKADAVRKLQQEGQVVAMVGDGINDAPALAQADVGIAVGSGTDIAIETADIALMRDDLRLVGAAIRLSTRTLGTIKQNLFWAFFFNVIGIPVAAGALYPVLGLLLKPVFAAAAMSLSSVTVLTNSLRLKRVRL</sequence>
<dbReference type="SFLD" id="SFLDG00002">
    <property type="entry name" value="C1.7:_P-type_atpase_like"/>
    <property type="match status" value="1"/>
</dbReference>
<dbReference type="InterPro" id="IPR023299">
    <property type="entry name" value="ATPase_P-typ_cyto_dom_N"/>
</dbReference>
<feature type="transmembrane region" description="Helical" evidence="10">
    <location>
        <begin position="156"/>
        <end position="178"/>
    </location>
</feature>
<dbReference type="GO" id="GO:0012505">
    <property type="term" value="C:endomembrane system"/>
    <property type="evidence" value="ECO:0007669"/>
    <property type="project" value="UniProtKB-SubCell"/>
</dbReference>
<dbReference type="GO" id="GO:0055070">
    <property type="term" value="P:copper ion homeostasis"/>
    <property type="evidence" value="ECO:0007669"/>
    <property type="project" value="TreeGrafter"/>
</dbReference>
<dbReference type="Gene3D" id="2.70.150.10">
    <property type="entry name" value="Calcium-transporting ATPase, cytoplasmic transduction domain A"/>
    <property type="match status" value="1"/>
</dbReference>
<name>A0A956RRW5_UNCEI</name>
<dbReference type="PRINTS" id="PR00119">
    <property type="entry name" value="CATATPASE"/>
</dbReference>
<dbReference type="NCBIfam" id="TIGR01525">
    <property type="entry name" value="ATPase-IB_hvy"/>
    <property type="match status" value="1"/>
</dbReference>
<dbReference type="GO" id="GO:0005507">
    <property type="term" value="F:copper ion binding"/>
    <property type="evidence" value="ECO:0007669"/>
    <property type="project" value="TreeGrafter"/>
</dbReference>
<keyword evidence="4 10" id="KW-0479">Metal-binding</keyword>
<dbReference type="GO" id="GO:0043682">
    <property type="term" value="F:P-type divalent copper transporter activity"/>
    <property type="evidence" value="ECO:0007669"/>
    <property type="project" value="TreeGrafter"/>
</dbReference>
<dbReference type="NCBIfam" id="TIGR01511">
    <property type="entry name" value="ATPase-IB1_Cu"/>
    <property type="match status" value="1"/>
</dbReference>
<dbReference type="Gene3D" id="3.40.1110.10">
    <property type="entry name" value="Calcium-transporting ATPase, cytoplasmic domain N"/>
    <property type="match status" value="1"/>
</dbReference>
<dbReference type="GO" id="GO:0005524">
    <property type="term" value="F:ATP binding"/>
    <property type="evidence" value="ECO:0007669"/>
    <property type="project" value="UniProtKB-UniRule"/>
</dbReference>
<dbReference type="Pfam" id="PF00122">
    <property type="entry name" value="E1-E2_ATPase"/>
    <property type="match status" value="1"/>
</dbReference>
<dbReference type="InterPro" id="IPR008250">
    <property type="entry name" value="ATPase_P-typ_transduc_dom_A_sf"/>
</dbReference>
<keyword evidence="9 10" id="KW-0472">Membrane</keyword>
<evidence type="ECO:0000313" key="13">
    <source>
        <dbReference type="Proteomes" id="UP000697710"/>
    </source>
</evidence>
<comment type="similarity">
    <text evidence="2 10">Belongs to the cation transport ATPase (P-type) (TC 3.A.3) family. Type IB subfamily.</text>
</comment>
<dbReference type="InterPro" id="IPR023214">
    <property type="entry name" value="HAD_sf"/>
</dbReference>
<evidence type="ECO:0000256" key="8">
    <source>
        <dbReference type="ARBA" id="ARBA00022989"/>
    </source>
</evidence>
<evidence type="ECO:0000256" key="4">
    <source>
        <dbReference type="ARBA" id="ARBA00022723"/>
    </source>
</evidence>
<dbReference type="SUPFAM" id="SSF56784">
    <property type="entry name" value="HAD-like"/>
    <property type="match status" value="1"/>
</dbReference>
<keyword evidence="8 10" id="KW-1133">Transmembrane helix</keyword>
<dbReference type="CDD" id="cd02094">
    <property type="entry name" value="P-type_ATPase_Cu-like"/>
    <property type="match status" value="1"/>
</dbReference>
<dbReference type="InterPro" id="IPR059000">
    <property type="entry name" value="ATPase_P-type_domA"/>
</dbReference>
<gene>
    <name evidence="12" type="ORF">KC729_15625</name>
</gene>
<organism evidence="12 13">
    <name type="scientific">Eiseniibacteriota bacterium</name>
    <dbReference type="NCBI Taxonomy" id="2212470"/>
    <lineage>
        <taxon>Bacteria</taxon>
        <taxon>Candidatus Eiseniibacteriota</taxon>
    </lineage>
</organism>
<feature type="transmembrane region" description="Helical" evidence="10">
    <location>
        <begin position="533"/>
        <end position="552"/>
    </location>
</feature>
<evidence type="ECO:0000256" key="7">
    <source>
        <dbReference type="ARBA" id="ARBA00022967"/>
    </source>
</evidence>
<feature type="transmembrane region" description="Helical" evidence="10">
    <location>
        <begin position="6"/>
        <end position="22"/>
    </location>
</feature>
<evidence type="ECO:0000259" key="11">
    <source>
        <dbReference type="Pfam" id="PF00122"/>
    </source>
</evidence>
<comment type="subcellular location">
    <subcellularLocation>
        <location evidence="10">Cell membrane</location>
    </subcellularLocation>
    <subcellularLocation>
        <location evidence="1">Endomembrane system</location>
        <topology evidence="1">Multi-pass membrane protein</topology>
    </subcellularLocation>
</comment>
<feature type="non-terminal residue" evidence="12">
    <location>
        <position position="1"/>
    </location>
</feature>
<evidence type="ECO:0000313" key="12">
    <source>
        <dbReference type="EMBL" id="MCA9729119.1"/>
    </source>
</evidence>
<dbReference type="FunFam" id="2.70.150.10:FF:000002">
    <property type="entry name" value="Copper-transporting ATPase 1, putative"/>
    <property type="match status" value="1"/>
</dbReference>